<dbReference type="EMBL" id="QRDY01000007">
    <property type="protein sequence ID" value="RED59346.1"/>
    <property type="molecule type" value="Genomic_DNA"/>
</dbReference>
<dbReference type="Pfam" id="PF07681">
    <property type="entry name" value="DoxX"/>
    <property type="match status" value="1"/>
</dbReference>
<dbReference type="InterPro" id="IPR032808">
    <property type="entry name" value="DoxX"/>
</dbReference>
<dbReference type="Proteomes" id="UP000256869">
    <property type="component" value="Unassembled WGS sequence"/>
</dbReference>
<reference evidence="6 7" key="1">
    <citation type="submission" date="2018-07" db="EMBL/GenBank/DDBJ databases">
        <title>Genomic Encyclopedia of Type Strains, Phase III (KMG-III): the genomes of soil and plant-associated and newly described type strains.</title>
        <authorList>
            <person name="Whitman W."/>
        </authorList>
    </citation>
    <scope>NUCLEOTIDE SEQUENCE [LARGE SCALE GENOMIC DNA]</scope>
    <source>
        <strain evidence="6 7">CECT 8236</strain>
    </source>
</reference>
<evidence type="ECO:0000256" key="5">
    <source>
        <dbReference type="SAM" id="Phobius"/>
    </source>
</evidence>
<protein>
    <submittedName>
        <fullName evidence="6">Thiosulfate dehydrogenase [quinone] large subunit</fullName>
    </submittedName>
</protein>
<keyword evidence="4 5" id="KW-0472">Membrane</keyword>
<feature type="transmembrane region" description="Helical" evidence="5">
    <location>
        <begin position="21"/>
        <end position="38"/>
    </location>
</feature>
<accession>A0A3D9IDQ6</accession>
<evidence type="ECO:0000256" key="1">
    <source>
        <dbReference type="ARBA" id="ARBA00004141"/>
    </source>
</evidence>
<evidence type="ECO:0000256" key="3">
    <source>
        <dbReference type="ARBA" id="ARBA00022989"/>
    </source>
</evidence>
<dbReference type="GO" id="GO:0016020">
    <property type="term" value="C:membrane"/>
    <property type="evidence" value="ECO:0007669"/>
    <property type="project" value="UniProtKB-SubCell"/>
</dbReference>
<keyword evidence="7" id="KW-1185">Reference proteome</keyword>
<dbReference type="PANTHER" id="PTHR39157">
    <property type="entry name" value="INTEGRAL MEMBRANE PROTEIN-RELATED"/>
    <property type="match status" value="1"/>
</dbReference>
<sequence>MKSVTQSGRVIIIMAMKWFKENAWAAVAITLLRIYVGWEWMHHGWEKLTGGFDATGFLNNAVGKPVADKATQEVLFPNFTYFLEHFALPNVKLINFLIPLGEFLIGVGLIVGGLTLTAAFFGMMLNFMFLFAGTVSTNPWLLLLLVIIFTAGVNAGRFGIDAYLLPLLRKGWTKAIGKYGKTKDDAHGNPVPR</sequence>
<evidence type="ECO:0000256" key="2">
    <source>
        <dbReference type="ARBA" id="ARBA00022692"/>
    </source>
</evidence>
<comment type="subcellular location">
    <subcellularLocation>
        <location evidence="1">Membrane</location>
        <topology evidence="1">Multi-pass membrane protein</topology>
    </subcellularLocation>
</comment>
<feature type="transmembrane region" description="Helical" evidence="5">
    <location>
        <begin position="140"/>
        <end position="160"/>
    </location>
</feature>
<evidence type="ECO:0000256" key="4">
    <source>
        <dbReference type="ARBA" id="ARBA00023136"/>
    </source>
</evidence>
<name>A0A3D9IDQ6_9BACL</name>
<evidence type="ECO:0000313" key="7">
    <source>
        <dbReference type="Proteomes" id="UP000256869"/>
    </source>
</evidence>
<comment type="caution">
    <text evidence="6">The sequence shown here is derived from an EMBL/GenBank/DDBJ whole genome shotgun (WGS) entry which is preliminary data.</text>
</comment>
<dbReference type="PANTHER" id="PTHR39157:SF1">
    <property type="entry name" value="DOXX FAMILY PROTEIN"/>
    <property type="match status" value="1"/>
</dbReference>
<proteinExistence type="predicted"/>
<dbReference type="AlphaFoldDB" id="A0A3D9IDQ6"/>
<keyword evidence="2 5" id="KW-0812">Transmembrane</keyword>
<organism evidence="6 7">
    <name type="scientific">Cohnella lupini</name>
    <dbReference type="NCBI Taxonomy" id="1294267"/>
    <lineage>
        <taxon>Bacteria</taxon>
        <taxon>Bacillati</taxon>
        <taxon>Bacillota</taxon>
        <taxon>Bacilli</taxon>
        <taxon>Bacillales</taxon>
        <taxon>Paenibacillaceae</taxon>
        <taxon>Cohnella</taxon>
    </lineage>
</organism>
<keyword evidence="3 5" id="KW-1133">Transmembrane helix</keyword>
<evidence type="ECO:0000313" key="6">
    <source>
        <dbReference type="EMBL" id="RED59346.1"/>
    </source>
</evidence>
<feature type="transmembrane region" description="Helical" evidence="5">
    <location>
        <begin position="103"/>
        <end position="128"/>
    </location>
</feature>
<gene>
    <name evidence="6" type="ORF">DFP95_107185</name>
</gene>